<dbReference type="GO" id="GO:0017020">
    <property type="term" value="F:myosin phosphatase regulator activity"/>
    <property type="evidence" value="ECO:0007669"/>
    <property type="project" value="TreeGrafter"/>
</dbReference>
<dbReference type="CTD" id="40032"/>
<proteinExistence type="predicted"/>
<feature type="repeat" description="ANK" evidence="2">
    <location>
        <begin position="125"/>
        <end position="157"/>
    </location>
</feature>
<evidence type="ECO:0000256" key="2">
    <source>
        <dbReference type="PROSITE-ProRule" id="PRU00023"/>
    </source>
</evidence>
<dbReference type="PROSITE" id="PS50297">
    <property type="entry name" value="ANK_REP_REGION"/>
    <property type="match status" value="4"/>
</dbReference>
<dbReference type="PROSITE" id="PS50088">
    <property type="entry name" value="ANK_REPEAT"/>
    <property type="match status" value="4"/>
</dbReference>
<keyword evidence="2" id="KW-0040">ANK repeat</keyword>
<reference evidence="4" key="1">
    <citation type="submission" date="2014-05" db="EMBL/GenBank/DDBJ databases">
        <authorList>
            <person name="Chronopoulou M."/>
        </authorList>
    </citation>
    <scope>NUCLEOTIDE SEQUENCE</scope>
    <source>
        <tissue evidence="4">Whole organism</tissue>
    </source>
</reference>
<feature type="repeat" description="ANK" evidence="2">
    <location>
        <begin position="92"/>
        <end position="124"/>
    </location>
</feature>
<feature type="repeat" description="ANK" evidence="2">
    <location>
        <begin position="216"/>
        <end position="248"/>
    </location>
</feature>
<organism evidence="4">
    <name type="scientific">Lepeophtheirus salmonis</name>
    <name type="common">Salmon louse</name>
    <name type="synonym">Caligus salmonis</name>
    <dbReference type="NCBI Taxonomy" id="72036"/>
    <lineage>
        <taxon>Eukaryota</taxon>
        <taxon>Metazoa</taxon>
        <taxon>Ecdysozoa</taxon>
        <taxon>Arthropoda</taxon>
        <taxon>Crustacea</taxon>
        <taxon>Multicrustacea</taxon>
        <taxon>Hexanauplia</taxon>
        <taxon>Copepoda</taxon>
        <taxon>Siphonostomatoida</taxon>
        <taxon>Caligidae</taxon>
        <taxon>Lepeophtheirus</taxon>
    </lineage>
</organism>
<feature type="compositionally biased region" description="Basic and acidic residues" evidence="3">
    <location>
        <begin position="334"/>
        <end position="345"/>
    </location>
</feature>
<dbReference type="PANTHER" id="PTHR24179">
    <property type="entry name" value="PROTEIN PHOSPHATASE 1 REGULATORY SUBUNIT 12"/>
    <property type="match status" value="1"/>
</dbReference>
<dbReference type="InterPro" id="IPR002110">
    <property type="entry name" value="Ankyrin_rpt"/>
</dbReference>
<feature type="compositionally biased region" description="Low complexity" evidence="3">
    <location>
        <begin position="322"/>
        <end position="332"/>
    </location>
</feature>
<accession>A0A0K2U6B0</accession>
<name>A0A0K2U6B0_LEPSM</name>
<sequence>MDHEALISEMDKLEHMPSQARLRLAKKRRMSQIRQWAIREKSGENSVAQKRSDIKVKFPSSVTLLEASSRNDVNEVYNMLKRGVSPDSANEDGLTALHQCCIDDNEEMLELLLENGANVNAKDTELWTPLHAAATCGHLHLVKYLIDRDADLLAVNADGNMPYDLCEDDITLSYIENEMAKRNITQAMIDDRRRETELRMLEDLKQNGNLEKRNSQAITPLHISAANGYSMVMEYLLDNDVSVDVVDTDLWQPIHAAACWGHLEAVELLAQNGANINALTKNGEKPCELTEDEDIKQYLIHLHEQRLKQQTESGPIVKRNKSVSSRSQSIRRSSLREKMRTTKKDAQDEKMYLIKTYDTPWASYSRSQEKNTQETEDYSSRDDVNNVEFDISSSNILDNVTKNLQENEGNNCLRTSINGISSPVNIHVSVTINTNQQQSTCATSGTLSDLKKQRSLNRVQQQQQSYNKNSPIKEINQPLALKSNNNLNLVSNNLNKDNLEDKNPASKRFSDSEEVVGERSSSFLSSCCMIS</sequence>
<dbReference type="Pfam" id="PF12796">
    <property type="entry name" value="Ank_2"/>
    <property type="match status" value="2"/>
</dbReference>
<dbReference type="EMBL" id="HACA01015890">
    <property type="protein sequence ID" value="CDW33251.1"/>
    <property type="molecule type" value="Transcribed_RNA"/>
</dbReference>
<dbReference type="PANTHER" id="PTHR24179:SF29">
    <property type="entry name" value="LD46604P"/>
    <property type="match status" value="1"/>
</dbReference>
<dbReference type="Gene3D" id="1.25.40.20">
    <property type="entry name" value="Ankyrin repeat-containing domain"/>
    <property type="match status" value="2"/>
</dbReference>
<dbReference type="InterPro" id="IPR051226">
    <property type="entry name" value="PP1_Regulatory_Subunit"/>
</dbReference>
<feature type="repeat" description="ANK" evidence="2">
    <location>
        <begin position="249"/>
        <end position="281"/>
    </location>
</feature>
<dbReference type="AlphaFoldDB" id="A0A0K2U6B0"/>
<dbReference type="SMART" id="SM00248">
    <property type="entry name" value="ANK"/>
    <property type="match status" value="4"/>
</dbReference>
<dbReference type="GO" id="GO:0005737">
    <property type="term" value="C:cytoplasm"/>
    <property type="evidence" value="ECO:0007669"/>
    <property type="project" value="TreeGrafter"/>
</dbReference>
<evidence type="ECO:0000313" key="4">
    <source>
        <dbReference type="EMBL" id="CDW33251.1"/>
    </source>
</evidence>
<keyword evidence="1" id="KW-0677">Repeat</keyword>
<dbReference type="GeneID" id="121117289"/>
<dbReference type="OrthoDB" id="19014at2759"/>
<evidence type="ECO:0000256" key="1">
    <source>
        <dbReference type="ARBA" id="ARBA00022737"/>
    </source>
</evidence>
<dbReference type="SUPFAM" id="SSF48403">
    <property type="entry name" value="Ankyrin repeat"/>
    <property type="match status" value="1"/>
</dbReference>
<protein>
    <submittedName>
        <fullName evidence="4">MYPT75D CG6896PAlike [Tribolium castaneum]</fullName>
    </submittedName>
</protein>
<dbReference type="KEGG" id="lsm:121117289"/>
<feature type="region of interest" description="Disordered" evidence="3">
    <location>
        <begin position="310"/>
        <end position="345"/>
    </location>
</feature>
<dbReference type="InterPro" id="IPR036770">
    <property type="entry name" value="Ankyrin_rpt-contain_sf"/>
</dbReference>
<dbReference type="RefSeq" id="XP_040567602.1">
    <property type="nucleotide sequence ID" value="XM_040711668.2"/>
</dbReference>
<evidence type="ECO:0000256" key="3">
    <source>
        <dbReference type="SAM" id="MobiDB-lite"/>
    </source>
</evidence>
<dbReference type="GO" id="GO:0004857">
    <property type="term" value="F:enzyme inhibitor activity"/>
    <property type="evidence" value="ECO:0007669"/>
    <property type="project" value="TreeGrafter"/>
</dbReference>